<proteinExistence type="predicted"/>
<organism evidence="5 6">
    <name type="scientific">Actinotalea fermentans</name>
    <dbReference type="NCBI Taxonomy" id="43671"/>
    <lineage>
        <taxon>Bacteria</taxon>
        <taxon>Bacillati</taxon>
        <taxon>Actinomycetota</taxon>
        <taxon>Actinomycetes</taxon>
        <taxon>Micrococcales</taxon>
        <taxon>Cellulomonadaceae</taxon>
        <taxon>Actinotalea</taxon>
    </lineage>
</organism>
<evidence type="ECO:0000313" key="6">
    <source>
        <dbReference type="Proteomes" id="UP000321484"/>
    </source>
</evidence>
<feature type="domain" description="Fido" evidence="4">
    <location>
        <begin position="120"/>
        <end position="272"/>
    </location>
</feature>
<dbReference type="AlphaFoldDB" id="A0A511YX59"/>
<evidence type="ECO:0000313" key="5">
    <source>
        <dbReference type="EMBL" id="GEN79785.1"/>
    </source>
</evidence>
<evidence type="ECO:0000259" key="4">
    <source>
        <dbReference type="PROSITE" id="PS51459"/>
    </source>
</evidence>
<dbReference type="PANTHER" id="PTHR13504:SF38">
    <property type="entry name" value="FIDO DOMAIN-CONTAINING PROTEIN"/>
    <property type="match status" value="1"/>
</dbReference>
<dbReference type="Gene3D" id="1.10.3290.10">
    <property type="entry name" value="Fido-like domain"/>
    <property type="match status" value="1"/>
</dbReference>
<comment type="caution">
    <text evidence="5">The sequence shown here is derived from an EMBL/GenBank/DDBJ whole genome shotgun (WGS) entry which is preliminary data.</text>
</comment>
<dbReference type="SUPFAM" id="SSF140931">
    <property type="entry name" value="Fic-like"/>
    <property type="match status" value="1"/>
</dbReference>
<name>A0A511YX59_9CELL</name>
<dbReference type="InterPro" id="IPR036597">
    <property type="entry name" value="Fido-like_dom_sf"/>
</dbReference>
<keyword evidence="2" id="KW-0067">ATP-binding</keyword>
<feature type="active site" evidence="1">
    <location>
        <position position="209"/>
    </location>
</feature>
<accession>A0A511YX59</accession>
<gene>
    <name evidence="5" type="ORF">AFE02nite_15190</name>
</gene>
<reference evidence="5 6" key="1">
    <citation type="submission" date="2019-07" db="EMBL/GenBank/DDBJ databases">
        <title>Whole genome shotgun sequence of Actinotalea fermentans NBRC 105374.</title>
        <authorList>
            <person name="Hosoyama A."/>
            <person name="Uohara A."/>
            <person name="Ohji S."/>
            <person name="Ichikawa N."/>
        </authorList>
    </citation>
    <scope>NUCLEOTIDE SEQUENCE [LARGE SCALE GENOMIC DNA]</scope>
    <source>
        <strain evidence="5 6">NBRC 105374</strain>
    </source>
</reference>
<dbReference type="RefSeq" id="WP_034247183.1">
    <property type="nucleotide sequence ID" value="NZ_BJYK01000004.1"/>
</dbReference>
<dbReference type="Proteomes" id="UP000321484">
    <property type="component" value="Unassembled WGS sequence"/>
</dbReference>
<protein>
    <recommendedName>
        <fullName evidence="4">Fido domain-containing protein</fullName>
    </recommendedName>
</protein>
<feature type="binding site" evidence="2">
    <location>
        <begin position="252"/>
        <end position="253"/>
    </location>
    <ligand>
        <name>ATP</name>
        <dbReference type="ChEBI" id="CHEBI:30616"/>
    </ligand>
</feature>
<dbReference type="GO" id="GO:0005524">
    <property type="term" value="F:ATP binding"/>
    <property type="evidence" value="ECO:0007669"/>
    <property type="project" value="UniProtKB-KW"/>
</dbReference>
<dbReference type="Pfam" id="PF02661">
    <property type="entry name" value="Fic"/>
    <property type="match status" value="1"/>
</dbReference>
<dbReference type="OrthoDB" id="9813719at2"/>
<sequence>MSTVTGTHPFISFDFTTKRIDPRTWLLLGETMSKCQHLAGSPLKPGAAKHLMSVYLARGVQATTAIEGNTLSDDEVQKIVDSGSADVHESRTYLEREVQNVLSVIREMDECLQSGRHQPITAERLRVLNRKVLEGIPDKPEVVPGEYRQHDVTAGPYKAPHWPEVPGLVDDLVQWLEGLRSGVGTSSEDRFVVAVLSAILAHLYIAWIHPFGNGNGRTARLVEVQILSESGVVPLVATNLLSDHYNKTRNAYYLALDAAREDVGAFIQYAVLGLAGELRDQIALVRRESLDIHWESYVYEEFRSKPSTEARDRQRLLALELPSDRSVTPSDIVVLTPELARRYAKCGERTPARDLNDLVKMGLAAREGRRSYFARRHIIEAFVPPVSN</sequence>
<evidence type="ECO:0000256" key="3">
    <source>
        <dbReference type="PIRSR" id="PIRSR640198-3"/>
    </source>
</evidence>
<dbReference type="PROSITE" id="PS51459">
    <property type="entry name" value="FIDO"/>
    <property type="match status" value="1"/>
</dbReference>
<keyword evidence="2" id="KW-0547">Nucleotide-binding</keyword>
<dbReference type="InterPro" id="IPR003812">
    <property type="entry name" value="Fido"/>
</dbReference>
<evidence type="ECO:0000256" key="1">
    <source>
        <dbReference type="PIRSR" id="PIRSR640198-1"/>
    </source>
</evidence>
<dbReference type="InterPro" id="IPR040198">
    <property type="entry name" value="Fido_containing"/>
</dbReference>
<dbReference type="EMBL" id="BJYK01000004">
    <property type="protein sequence ID" value="GEN79785.1"/>
    <property type="molecule type" value="Genomic_DNA"/>
</dbReference>
<keyword evidence="6" id="KW-1185">Reference proteome</keyword>
<evidence type="ECO:0000256" key="2">
    <source>
        <dbReference type="PIRSR" id="PIRSR640198-2"/>
    </source>
</evidence>
<dbReference type="PANTHER" id="PTHR13504">
    <property type="entry name" value="FIDO DOMAIN-CONTAINING PROTEIN DDB_G0283145"/>
    <property type="match status" value="1"/>
</dbReference>
<feature type="site" description="Important for autoinhibition of adenylyltransferase activity" evidence="3">
    <location>
        <position position="67"/>
    </location>
</feature>